<accession>A0A7S3QN50</accession>
<evidence type="ECO:0000313" key="2">
    <source>
        <dbReference type="EMBL" id="CAE0487732.1"/>
    </source>
</evidence>
<feature type="region of interest" description="Disordered" evidence="1">
    <location>
        <begin position="1"/>
        <end position="188"/>
    </location>
</feature>
<feature type="compositionally biased region" description="Polar residues" evidence="1">
    <location>
        <begin position="28"/>
        <end position="39"/>
    </location>
</feature>
<reference evidence="2" key="1">
    <citation type="submission" date="2021-01" db="EMBL/GenBank/DDBJ databases">
        <authorList>
            <person name="Corre E."/>
            <person name="Pelletier E."/>
            <person name="Niang G."/>
            <person name="Scheremetjew M."/>
            <person name="Finn R."/>
            <person name="Kale V."/>
            <person name="Holt S."/>
            <person name="Cochrane G."/>
            <person name="Meng A."/>
            <person name="Brown T."/>
            <person name="Cohen L."/>
        </authorList>
    </citation>
    <scope>NUCLEOTIDE SEQUENCE</scope>
    <source>
        <strain evidence="2">CCMP1320</strain>
    </source>
</reference>
<organism evidence="2">
    <name type="scientific">Dunaliella tertiolecta</name>
    <name type="common">Green alga</name>
    <dbReference type="NCBI Taxonomy" id="3047"/>
    <lineage>
        <taxon>Eukaryota</taxon>
        <taxon>Viridiplantae</taxon>
        <taxon>Chlorophyta</taxon>
        <taxon>core chlorophytes</taxon>
        <taxon>Chlorophyceae</taxon>
        <taxon>CS clade</taxon>
        <taxon>Chlamydomonadales</taxon>
        <taxon>Dunaliellaceae</taxon>
        <taxon>Dunaliella</taxon>
    </lineage>
</organism>
<protein>
    <submittedName>
        <fullName evidence="2">Uncharacterized protein</fullName>
    </submittedName>
</protein>
<feature type="compositionally biased region" description="Low complexity" evidence="1">
    <location>
        <begin position="79"/>
        <end position="117"/>
    </location>
</feature>
<proteinExistence type="predicted"/>
<feature type="compositionally biased region" description="Low complexity" evidence="1">
    <location>
        <begin position="1"/>
        <end position="19"/>
    </location>
</feature>
<gene>
    <name evidence="2" type="ORF">DTER00134_LOCUS2778</name>
</gene>
<dbReference type="EMBL" id="HBIP01005531">
    <property type="protein sequence ID" value="CAE0487732.1"/>
    <property type="molecule type" value="Transcribed_RNA"/>
</dbReference>
<evidence type="ECO:0000256" key="1">
    <source>
        <dbReference type="SAM" id="MobiDB-lite"/>
    </source>
</evidence>
<sequence>MQQRSALQEQASSPASSSEKANDGALAQKNSSEATGAESNQHEGASKPRAWGSWANNTRIKRSGVSLLRGSKATNPAKSSGGSDKGNSSSSSSKPENESSGSSTDGSSSNSDAPSSSKRTEDGAVILSQRVGHARPWKRTRAPAERQATVKEAMRAASAGLTLSDEDGPSDPTAFSWADNGAGSSSSSRTKWWQRRFQVLYMPTVCSPDGSFGFVQLDVSLSPDTRDVRVVTFEDRHDCMHCLTIMKQWPEYEGLDLNVHALQTKFLEEQVQKAWLEQVEAAESTGIPPASRPSGLVVLRRGKLAMRVGMSMEDFSQLIVYQAAAQVSLSKVGYEFDDF</sequence>
<dbReference type="AlphaFoldDB" id="A0A7S3QN50"/>
<name>A0A7S3QN50_DUNTE</name>
<feature type="compositionally biased region" description="Basic and acidic residues" evidence="1">
    <location>
        <begin position="142"/>
        <end position="154"/>
    </location>
</feature>
<feature type="compositionally biased region" description="Basic residues" evidence="1">
    <location>
        <begin position="132"/>
        <end position="141"/>
    </location>
</feature>